<feature type="compositionally biased region" description="Acidic residues" evidence="5">
    <location>
        <begin position="322"/>
        <end position="335"/>
    </location>
</feature>
<dbReference type="AlphaFoldDB" id="A0A8K0EN67"/>
<evidence type="ECO:0000256" key="1">
    <source>
        <dbReference type="ARBA" id="ARBA00022473"/>
    </source>
</evidence>
<keyword evidence="4" id="KW-0040">ANK repeat</keyword>
<sequence length="364" mass="39856">MARRYGLPQQRRLFVGGAGRREGMPGRRNGVSVQEPSQELQAGGGGVGRRGRRPSGVKFSAPVMFQESVQSGDFRGIVEAGALLRRKSVDVQVNAINQAGLSAPPERGLRPVVLMTALRVFKDICSLGFVKTGASCTPPPMFDSFGMKGRPRATGHGRKNTGTLGLTALHQAALDGNIDFVKLLVRHGAKVNCQDEDGWTPLHAAVAEGHPQVARFLLRSGARRSVRNADGDTPEELVEEEDDDMESVFREEVEGVEGAIGEAEEEEGAVGEDHGGAVEFNDSAGISVRFYNPQNDDDDDNDDDEDEEEEEEEDYRHMNGKDDEEEEDEEEDEDIAATRFLAKLRRDSVYLVKQKRQSEADGES</sequence>
<dbReference type="EMBL" id="OV696689">
    <property type="protein sequence ID" value="CAH1262318.1"/>
    <property type="molecule type" value="Genomic_DNA"/>
</dbReference>
<organism evidence="6 7">
    <name type="scientific">Branchiostoma lanceolatum</name>
    <name type="common">Common lancelet</name>
    <name type="synonym">Amphioxus lanceolatum</name>
    <dbReference type="NCBI Taxonomy" id="7740"/>
    <lineage>
        <taxon>Eukaryota</taxon>
        <taxon>Metazoa</taxon>
        <taxon>Chordata</taxon>
        <taxon>Cephalochordata</taxon>
        <taxon>Leptocardii</taxon>
        <taxon>Amphioxiformes</taxon>
        <taxon>Branchiostomatidae</taxon>
        <taxon>Branchiostoma</taxon>
    </lineage>
</organism>
<dbReference type="SUPFAM" id="SSF48403">
    <property type="entry name" value="Ankyrin repeat"/>
    <property type="match status" value="1"/>
</dbReference>
<accession>A0A8K0EN67</accession>
<evidence type="ECO:0000313" key="6">
    <source>
        <dbReference type="EMBL" id="CAH1262318.1"/>
    </source>
</evidence>
<evidence type="ECO:0000313" key="7">
    <source>
        <dbReference type="Proteomes" id="UP000838412"/>
    </source>
</evidence>
<comment type="similarity">
    <text evidence="3">Belongs to the NRARP family.</text>
</comment>
<dbReference type="GO" id="GO:0004857">
    <property type="term" value="F:enzyme inhibitor activity"/>
    <property type="evidence" value="ECO:0007669"/>
    <property type="project" value="TreeGrafter"/>
</dbReference>
<feature type="compositionally biased region" description="Acidic residues" evidence="5">
    <location>
        <begin position="295"/>
        <end position="313"/>
    </location>
</feature>
<feature type="repeat" description="ANK" evidence="4">
    <location>
        <begin position="164"/>
        <end position="196"/>
    </location>
</feature>
<reference evidence="6" key="1">
    <citation type="submission" date="2022-01" db="EMBL/GenBank/DDBJ databases">
        <authorList>
            <person name="Braso-Vives M."/>
        </authorList>
    </citation>
    <scope>NUCLEOTIDE SEQUENCE</scope>
</reference>
<dbReference type="GO" id="GO:0005737">
    <property type="term" value="C:cytoplasm"/>
    <property type="evidence" value="ECO:0007669"/>
    <property type="project" value="TreeGrafter"/>
</dbReference>
<dbReference type="PROSITE" id="PS50297">
    <property type="entry name" value="ANK_REP_REGION"/>
    <property type="match status" value="2"/>
</dbReference>
<name>A0A8K0EN67_BRALA</name>
<dbReference type="PANTHER" id="PTHR24179">
    <property type="entry name" value="PROTEIN PHOSPHATASE 1 REGULATORY SUBUNIT 12"/>
    <property type="match status" value="1"/>
</dbReference>
<dbReference type="Gene3D" id="1.25.40.20">
    <property type="entry name" value="Ankyrin repeat-containing domain"/>
    <property type="match status" value="1"/>
</dbReference>
<dbReference type="InterPro" id="IPR002110">
    <property type="entry name" value="Ankyrin_rpt"/>
</dbReference>
<feature type="region of interest" description="Disordered" evidence="5">
    <location>
        <begin position="225"/>
        <end position="247"/>
    </location>
</feature>
<dbReference type="PANTHER" id="PTHR24179:SF21">
    <property type="entry name" value="MYOSIN BINDING SUBUNIT, ISOFORM O"/>
    <property type="match status" value="1"/>
</dbReference>
<evidence type="ECO:0000256" key="3">
    <source>
        <dbReference type="ARBA" id="ARBA00038386"/>
    </source>
</evidence>
<dbReference type="Proteomes" id="UP000838412">
    <property type="component" value="Chromosome 4"/>
</dbReference>
<feature type="repeat" description="ANK" evidence="4">
    <location>
        <begin position="197"/>
        <end position="229"/>
    </location>
</feature>
<dbReference type="InterPro" id="IPR036770">
    <property type="entry name" value="Ankyrin_rpt-contain_sf"/>
</dbReference>
<evidence type="ECO:0000256" key="5">
    <source>
        <dbReference type="SAM" id="MobiDB-lite"/>
    </source>
</evidence>
<dbReference type="OrthoDB" id="19014at2759"/>
<evidence type="ECO:0000256" key="4">
    <source>
        <dbReference type="PROSITE-ProRule" id="PRU00023"/>
    </source>
</evidence>
<gene>
    <name evidence="6" type="primary">PPP1R27</name>
    <name evidence="6" type="ORF">BLAG_LOCUS17432</name>
</gene>
<keyword evidence="1" id="KW-0217">Developmental protein</keyword>
<feature type="compositionally biased region" description="Polar residues" evidence="5">
    <location>
        <begin position="31"/>
        <end position="40"/>
    </location>
</feature>
<keyword evidence="7" id="KW-1185">Reference proteome</keyword>
<dbReference type="GO" id="GO:0019208">
    <property type="term" value="F:phosphatase regulator activity"/>
    <property type="evidence" value="ECO:0007669"/>
    <property type="project" value="TreeGrafter"/>
</dbReference>
<feature type="region of interest" description="Disordered" evidence="5">
    <location>
        <begin position="16"/>
        <end position="55"/>
    </location>
</feature>
<protein>
    <submittedName>
        <fullName evidence="6">PPP1R27 protein</fullName>
    </submittedName>
</protein>
<feature type="region of interest" description="Disordered" evidence="5">
    <location>
        <begin position="288"/>
        <end position="338"/>
    </location>
</feature>
<evidence type="ECO:0000256" key="2">
    <source>
        <dbReference type="ARBA" id="ARBA00022737"/>
    </source>
</evidence>
<keyword evidence="2" id="KW-0677">Repeat</keyword>
<dbReference type="Pfam" id="PF12796">
    <property type="entry name" value="Ank_2"/>
    <property type="match status" value="1"/>
</dbReference>
<feature type="compositionally biased region" description="Acidic residues" evidence="5">
    <location>
        <begin position="232"/>
        <end position="246"/>
    </location>
</feature>
<dbReference type="SMART" id="SM00248">
    <property type="entry name" value="ANK"/>
    <property type="match status" value="2"/>
</dbReference>
<dbReference type="InterPro" id="IPR051226">
    <property type="entry name" value="PP1_Regulatory_Subunit"/>
</dbReference>
<dbReference type="PROSITE" id="PS50088">
    <property type="entry name" value="ANK_REPEAT"/>
    <property type="match status" value="2"/>
</dbReference>
<proteinExistence type="inferred from homology"/>